<evidence type="ECO:0000256" key="1">
    <source>
        <dbReference type="ARBA" id="ARBA00004370"/>
    </source>
</evidence>
<feature type="compositionally biased region" description="Polar residues" evidence="3">
    <location>
        <begin position="1"/>
        <end position="13"/>
    </location>
</feature>
<dbReference type="Proteomes" id="UP000000763">
    <property type="component" value="Chromosome 1"/>
</dbReference>
<dbReference type="EMBL" id="AP003434">
    <property type="protein sequence ID" value="BAD82414.1"/>
    <property type="molecule type" value="Genomic_DNA"/>
</dbReference>
<evidence type="ECO:0000256" key="4">
    <source>
        <dbReference type="SAM" id="Phobius"/>
    </source>
</evidence>
<dbReference type="OMA" id="THKTCKL"/>
<feature type="region of interest" description="Disordered" evidence="3">
    <location>
        <begin position="1"/>
        <end position="105"/>
    </location>
</feature>
<dbReference type="InterPro" id="IPR044839">
    <property type="entry name" value="NDR1-like"/>
</dbReference>
<evidence type="ECO:0000256" key="2">
    <source>
        <dbReference type="ARBA" id="ARBA00023136"/>
    </source>
</evidence>
<reference evidence="6" key="4">
    <citation type="journal article" date="2007" name="Genome Res.">
        <title>Curated Genome Annotation of Oryza sativa ssp. japonica and Comparative Genome Analysis with Arabidopsis thaliana.</title>
        <authorList>
            <consortium name="The Rice Annotation Project (RAP)"/>
            <person name="Itoh T."/>
            <person name="Tanaka T."/>
            <person name="Barrero R.A."/>
            <person name="Yamasaki C."/>
            <person name="Fujii Y."/>
            <person name="Hilton P.B."/>
            <person name="Antonio B.A."/>
            <person name="Aono H."/>
            <person name="Apweiler R."/>
            <person name="Bruskiewich R."/>
            <person name="Bureau T."/>
            <person name="Burr F."/>
            <person name="Costa de Oliveira A."/>
            <person name="Fuks G."/>
            <person name="Habara T."/>
            <person name="Haberer G."/>
            <person name="Han B."/>
            <person name="Harada E."/>
            <person name="Hiraki A.T."/>
            <person name="Hirochika H."/>
            <person name="Hoen D."/>
            <person name="Hokari H."/>
            <person name="Hosokawa S."/>
            <person name="Hsing Y."/>
            <person name="Ikawa H."/>
            <person name="Ikeo K."/>
            <person name="Imanishi T."/>
            <person name="Ito Y."/>
            <person name="Jaiswal P."/>
            <person name="Kanno M."/>
            <person name="Kawahara Y."/>
            <person name="Kawamura T."/>
            <person name="Kawashima H."/>
            <person name="Khurana J.P."/>
            <person name="Kikuchi S."/>
            <person name="Komatsu S."/>
            <person name="Koyanagi K.O."/>
            <person name="Kubooka H."/>
            <person name="Lieberherr D."/>
            <person name="Lin Y.C."/>
            <person name="Lonsdale D."/>
            <person name="Matsumoto T."/>
            <person name="Matsuya A."/>
            <person name="McCombie W.R."/>
            <person name="Messing J."/>
            <person name="Miyao A."/>
            <person name="Mulder N."/>
            <person name="Nagamura Y."/>
            <person name="Nam J."/>
            <person name="Namiki N."/>
            <person name="Numa H."/>
            <person name="Nurimoto S."/>
            <person name="O'donovan C."/>
            <person name="Ohyanagi H."/>
            <person name="Okido T."/>
            <person name="Oota S."/>
            <person name="Osato N."/>
            <person name="Palmer L.E."/>
            <person name="Quetier F."/>
            <person name="Raghuvanshi S."/>
            <person name="Saichi N."/>
            <person name="Sakai H."/>
            <person name="Sakai Y."/>
            <person name="Sakata K."/>
            <person name="Sakurai T."/>
            <person name="Sato F."/>
            <person name="Sato Y."/>
            <person name="Schoof H."/>
            <person name="Seki M."/>
            <person name="Shibata M."/>
            <person name="Shimizu Y."/>
            <person name="Shinozaki K."/>
            <person name="Shinso Y."/>
            <person name="Singh N.K."/>
            <person name="Smith-White B."/>
            <person name="Takeda J."/>
            <person name="Tanino M."/>
            <person name="Tatusova T."/>
            <person name="Thongjuea S."/>
            <person name="Todokoro F."/>
            <person name="Tsugane M."/>
            <person name="Tyagi A.K."/>
            <person name="Vanavichit A."/>
            <person name="Wang A."/>
            <person name="Wing R.A."/>
            <person name="Yamaguchi K."/>
            <person name="Yamamoto M."/>
            <person name="Yamamoto N."/>
            <person name="Yu Y."/>
            <person name="Zhang H."/>
            <person name="Zhao Q."/>
            <person name="Higo K."/>
            <person name="Burr B."/>
            <person name="Gojobori T."/>
            <person name="Sasaki T."/>
        </authorList>
    </citation>
    <scope>NUCLEOTIDE SEQUENCE</scope>
</reference>
<evidence type="ECO:0000313" key="5">
    <source>
        <dbReference type="EMBL" id="BAD82414.1"/>
    </source>
</evidence>
<organism evidence="5">
    <name type="scientific">Oryza sativa subsp. japonica</name>
    <name type="common">Rice</name>
    <dbReference type="NCBI Taxonomy" id="39947"/>
    <lineage>
        <taxon>Eukaryota</taxon>
        <taxon>Viridiplantae</taxon>
        <taxon>Streptophyta</taxon>
        <taxon>Embryophyta</taxon>
        <taxon>Tracheophyta</taxon>
        <taxon>Spermatophyta</taxon>
        <taxon>Magnoliopsida</taxon>
        <taxon>Liliopsida</taxon>
        <taxon>Poales</taxon>
        <taxon>Poaceae</taxon>
        <taxon>BOP clade</taxon>
        <taxon>Oryzoideae</taxon>
        <taxon>Oryzeae</taxon>
        <taxon>Oryzinae</taxon>
        <taxon>Oryza</taxon>
        <taxon>Oryza sativa</taxon>
    </lineage>
</organism>
<reference evidence="6 7" key="2">
    <citation type="journal article" date="2005" name="Nature">
        <title>The map-based sequence of the rice genome.</title>
        <authorList>
            <consortium name="International rice genome sequencing project (IRGSP)"/>
            <person name="Matsumoto T."/>
            <person name="Wu J."/>
            <person name="Kanamori H."/>
            <person name="Katayose Y."/>
            <person name="Fujisawa M."/>
            <person name="Namiki N."/>
            <person name="Mizuno H."/>
            <person name="Yamamoto K."/>
            <person name="Antonio B.A."/>
            <person name="Baba T."/>
            <person name="Sakata K."/>
            <person name="Nagamura Y."/>
            <person name="Aoki H."/>
            <person name="Arikawa K."/>
            <person name="Arita K."/>
            <person name="Bito T."/>
            <person name="Chiden Y."/>
            <person name="Fujitsuka N."/>
            <person name="Fukunaka R."/>
            <person name="Hamada M."/>
            <person name="Harada C."/>
            <person name="Hayashi A."/>
            <person name="Hijishita S."/>
            <person name="Honda M."/>
            <person name="Hosokawa S."/>
            <person name="Ichikawa Y."/>
            <person name="Idonuma A."/>
            <person name="Iijima M."/>
            <person name="Ikeda M."/>
            <person name="Ikeno M."/>
            <person name="Ito K."/>
            <person name="Ito S."/>
            <person name="Ito T."/>
            <person name="Ito Y."/>
            <person name="Ito Y."/>
            <person name="Iwabuchi A."/>
            <person name="Kamiya K."/>
            <person name="Karasawa W."/>
            <person name="Kurita K."/>
            <person name="Katagiri S."/>
            <person name="Kikuta A."/>
            <person name="Kobayashi H."/>
            <person name="Kobayashi N."/>
            <person name="Machita K."/>
            <person name="Maehara T."/>
            <person name="Masukawa M."/>
            <person name="Mizubayashi T."/>
            <person name="Mukai Y."/>
            <person name="Nagasaki H."/>
            <person name="Nagata Y."/>
            <person name="Naito S."/>
            <person name="Nakashima M."/>
            <person name="Nakama Y."/>
            <person name="Nakamichi Y."/>
            <person name="Nakamura M."/>
            <person name="Meguro A."/>
            <person name="Negishi M."/>
            <person name="Ohta I."/>
            <person name="Ohta T."/>
            <person name="Okamoto M."/>
            <person name="Ono N."/>
            <person name="Saji S."/>
            <person name="Sakaguchi M."/>
            <person name="Sakai K."/>
            <person name="Shibata M."/>
            <person name="Shimokawa T."/>
            <person name="Song J."/>
            <person name="Takazaki Y."/>
            <person name="Terasawa K."/>
            <person name="Tsugane M."/>
            <person name="Tsuji K."/>
            <person name="Ueda S."/>
            <person name="Waki K."/>
            <person name="Yamagata H."/>
            <person name="Yamamoto M."/>
            <person name="Yamamoto S."/>
            <person name="Yamane H."/>
            <person name="Yoshiki S."/>
            <person name="Yoshihara R."/>
            <person name="Yukawa K."/>
            <person name="Zhong H."/>
            <person name="Yano M."/>
            <person name="Yuan Q."/>
            <person name="Ouyang S."/>
            <person name="Liu J."/>
            <person name="Jones K.M."/>
            <person name="Gansberger K."/>
            <person name="Moffat K."/>
            <person name="Hill J."/>
            <person name="Bera J."/>
            <person name="Fadrosh D."/>
            <person name="Jin S."/>
            <person name="Johri S."/>
            <person name="Kim M."/>
            <person name="Overton L."/>
            <person name="Reardon M."/>
            <person name="Tsitrin T."/>
            <person name="Vuong H."/>
            <person name="Weaver B."/>
            <person name="Ciecko A."/>
            <person name="Tallon L."/>
            <person name="Jackson J."/>
            <person name="Pai G."/>
            <person name="Aken S.V."/>
            <person name="Utterback T."/>
            <person name="Reidmuller S."/>
            <person name="Feldblyum T."/>
            <person name="Hsiao J."/>
            <person name="Zismann V."/>
            <person name="Iobst S."/>
            <person name="de Vazeille A.R."/>
            <person name="Buell C.R."/>
            <person name="Ying K."/>
            <person name="Li Y."/>
            <person name="Lu T."/>
            <person name="Huang Y."/>
            <person name="Zhao Q."/>
            <person name="Feng Q."/>
            <person name="Zhang L."/>
            <person name="Zhu J."/>
            <person name="Weng Q."/>
            <person name="Mu J."/>
            <person name="Lu Y."/>
            <person name="Fan D."/>
            <person name="Liu Y."/>
            <person name="Guan J."/>
            <person name="Zhang Y."/>
            <person name="Yu S."/>
            <person name="Liu X."/>
            <person name="Zhang Y."/>
            <person name="Hong G."/>
            <person name="Han B."/>
            <person name="Choisne N."/>
            <person name="Demange N."/>
            <person name="Orjeda G."/>
            <person name="Samain S."/>
            <person name="Cattolico L."/>
            <person name="Pelletier E."/>
            <person name="Couloux A."/>
            <person name="Segurens B."/>
            <person name="Wincker P."/>
            <person name="D'Hont A."/>
            <person name="Scarpelli C."/>
            <person name="Weissenbach J."/>
            <person name="Salanoubat M."/>
            <person name="Quetier F."/>
            <person name="Yu Y."/>
            <person name="Kim H.R."/>
            <person name="Rambo T."/>
            <person name="Currie J."/>
            <person name="Collura K."/>
            <person name="Luo M."/>
            <person name="Yang T."/>
            <person name="Ammiraju J.S.S."/>
            <person name="Engler F."/>
            <person name="Soderlund C."/>
            <person name="Wing R.A."/>
            <person name="Palmer L.E."/>
            <person name="de la Bastide M."/>
            <person name="Spiegel L."/>
            <person name="Nascimento L."/>
            <person name="Zutavern T."/>
            <person name="O'Shaughnessy A."/>
            <person name="Dike S."/>
            <person name="Dedhia N."/>
            <person name="Preston R."/>
            <person name="Balija V."/>
            <person name="McCombie W.R."/>
            <person name="Chow T."/>
            <person name="Chen H."/>
            <person name="Chung M."/>
            <person name="Chen C."/>
            <person name="Shaw J."/>
            <person name="Wu H."/>
            <person name="Hsiao K."/>
            <person name="Chao Y."/>
            <person name="Chu M."/>
            <person name="Cheng C."/>
            <person name="Hour A."/>
            <person name="Lee P."/>
            <person name="Lin S."/>
            <person name="Lin Y."/>
            <person name="Liou J."/>
            <person name="Liu S."/>
            <person name="Hsing Y."/>
            <person name="Raghuvanshi S."/>
            <person name="Mohanty A."/>
            <person name="Bharti A.K."/>
            <person name="Gaur A."/>
            <person name="Gupta V."/>
            <person name="Kumar D."/>
            <person name="Ravi V."/>
            <person name="Vij S."/>
            <person name="Kapur A."/>
            <person name="Khurana P."/>
            <person name="Khurana P."/>
            <person name="Khurana J.P."/>
            <person name="Tyagi A.K."/>
            <person name="Gaikwad K."/>
            <person name="Singh A."/>
            <person name="Dalal V."/>
            <person name="Srivastava S."/>
            <person name="Dixit A."/>
            <person name="Pal A.K."/>
            <person name="Ghazi I.A."/>
            <person name="Yadav M."/>
            <person name="Pandit A."/>
            <person name="Bhargava A."/>
            <person name="Sureshbabu K."/>
            <person name="Batra K."/>
            <person name="Sharma T.R."/>
            <person name="Mohapatra T."/>
            <person name="Singh N.K."/>
            <person name="Messing J."/>
            <person name="Nelson A.B."/>
            <person name="Fuks G."/>
            <person name="Kavchok S."/>
            <person name="Keizer G."/>
            <person name="Linton E."/>
            <person name="Llaca V."/>
            <person name="Song R."/>
            <person name="Tanyolac B."/>
            <person name="Young S."/>
            <person name="Ho-Il K."/>
            <person name="Hahn J.H."/>
            <person name="Sangsakoo G."/>
            <person name="Vanavichit A."/>
            <person name="de Mattos Luiz.A.T."/>
            <person name="Zimmer P.D."/>
            <person name="Malone G."/>
            <person name="Dellagostin O."/>
            <person name="de Oliveira A.C."/>
            <person name="Bevan M."/>
            <person name="Bancroft I."/>
            <person name="Minx P."/>
            <person name="Cordum H."/>
            <person name="Wilson R."/>
            <person name="Cheng Z."/>
            <person name="Jin W."/>
            <person name="Jiang J."/>
            <person name="Leong S.A."/>
            <person name="Iwama H."/>
            <person name="Gojobori T."/>
            <person name="Itoh T."/>
            <person name="Niimura Y."/>
            <person name="Fujii Y."/>
            <person name="Habara T."/>
            <person name="Sakai H."/>
            <person name="Sato Y."/>
            <person name="Wilson G."/>
            <person name="Kumar K."/>
            <person name="McCouch S."/>
            <person name="Juretic N."/>
            <person name="Hoen D."/>
            <person name="Wright S."/>
            <person name="Bruskiewich R."/>
            <person name="Bureau T."/>
            <person name="Miyao A."/>
            <person name="Hirochika H."/>
            <person name="Nishikawa T."/>
            <person name="Kadowaki K."/>
            <person name="Sugiura M."/>
            <person name="Burr B."/>
            <person name="Sasaki T."/>
        </authorList>
    </citation>
    <scope>NUCLEOTIDE SEQUENCE [LARGE SCALE GENOMIC DNA]</scope>
    <source>
        <strain evidence="7">cv. Nipponbare</strain>
    </source>
</reference>
<reference evidence="5" key="1">
    <citation type="journal article" date="2002" name="Nature">
        <title>The genome sequence and structure of rice chromosome 1.</title>
        <authorList>
            <person name="Sasaki T."/>
            <person name="Matsumoto T."/>
            <person name="Yamamoto K."/>
            <person name="Sakata K."/>
            <person name="Baba T."/>
            <person name="Katayose Y."/>
            <person name="Wu J."/>
            <person name="Niimura Y."/>
            <person name="Cheng Z."/>
            <person name="Nagamura Y."/>
            <person name="Antonio B.A."/>
            <person name="Kanamori H."/>
            <person name="Hosokawa S."/>
            <person name="Masukawa M."/>
            <person name="Arikawa K."/>
            <person name="Chiden Y."/>
            <person name="Hayashi M."/>
            <person name="Okamoto M."/>
            <person name="Ando T."/>
            <person name="Aoki H."/>
            <person name="Arita K."/>
            <person name="Hamada M."/>
            <person name="Harada C."/>
            <person name="Hijishita S."/>
            <person name="Honda M."/>
            <person name="Ichikawa Y."/>
            <person name="Idonuma A."/>
            <person name="Iijima M."/>
            <person name="Ikeda M."/>
            <person name="Ikeno M."/>
            <person name="Itoh S."/>
            <person name="Itoh T."/>
            <person name="Itoh Y."/>
            <person name="Itoh Y."/>
            <person name="Iwabuchi A."/>
            <person name="Kamiya K."/>
            <person name="Karasawa W."/>
            <person name="Katagiri S."/>
            <person name="Kikuta A."/>
            <person name="Kobayashi N."/>
            <person name="Kono I."/>
            <person name="Machita K."/>
            <person name="Maehara T."/>
            <person name="Mizuno H."/>
            <person name="Mizubayashi T."/>
            <person name="Mukai Y."/>
            <person name="Nagasaki H."/>
            <person name="Nakashima M."/>
            <person name="Nakama Y."/>
            <person name="Nakamichi Y."/>
            <person name="Nakamura M."/>
            <person name="Namiki N."/>
            <person name="Negishi M."/>
            <person name="Ohta I."/>
            <person name="Ono N."/>
            <person name="Saji S."/>
            <person name="Sakai K."/>
            <person name="Shibata M."/>
            <person name="Shimokawa T."/>
            <person name="Shomura A."/>
            <person name="Song J."/>
            <person name="Takazaki Y."/>
            <person name="Terasawa K."/>
            <person name="Tsuji K."/>
            <person name="Waki K."/>
            <person name="Yamagata H."/>
            <person name="Yamane H."/>
            <person name="Yoshiki S."/>
            <person name="Yoshihara R."/>
            <person name="Yukawa K."/>
            <person name="Zhong H."/>
            <person name="Iwama H."/>
            <person name="Endo T."/>
            <person name="Ito H."/>
            <person name="Hahn J.H."/>
            <person name="Kim H.I."/>
            <person name="Eun M.Y."/>
            <person name="Yano M."/>
            <person name="Jiang J."/>
            <person name="Gojobori T."/>
        </authorList>
    </citation>
    <scope>NUCLEOTIDE SEQUENCE</scope>
</reference>
<dbReference type="PANTHER" id="PTHR31234">
    <property type="entry name" value="LATE EMBRYOGENESIS ABUNDANT (LEA) HYDROXYPROLINE-RICH GLYCOPROTEIN FAMILY"/>
    <property type="match status" value="1"/>
</dbReference>
<reference evidence="6" key="7">
    <citation type="submission" date="2012-08" db="EMBL/GenBank/DDBJ databases">
        <title>Oryza sativa nipponbare(GA3) genomic DNA, chromosome 1.</title>
        <authorList>
            <consortium name="IRGSP(International Rice Genome Sequencing Project)"/>
        </authorList>
    </citation>
    <scope>NUCLEOTIDE SEQUENCE</scope>
</reference>
<evidence type="ECO:0000313" key="6">
    <source>
        <dbReference type="EMBL" id="BAF04392.1"/>
    </source>
</evidence>
<reference evidence="7" key="6">
    <citation type="journal article" date="2008" name="Nucleic Acids Res.">
        <title>The rice annotation project database (RAP-DB): 2008 update.</title>
        <authorList>
            <consortium name="The rice annotation project (RAP)"/>
        </authorList>
    </citation>
    <scope>GENOME REANNOTATION</scope>
    <source>
        <strain evidence="7">cv. Nipponbare</strain>
    </source>
</reference>
<dbReference type="PANTHER" id="PTHR31234:SF2">
    <property type="entry name" value="OS05G0199100 PROTEIN"/>
    <property type="match status" value="1"/>
</dbReference>
<evidence type="ECO:0000256" key="3">
    <source>
        <dbReference type="SAM" id="MobiDB-lite"/>
    </source>
</evidence>
<reference evidence="6" key="5">
    <citation type="journal article" date="2008" name="Nucleic Acids Res.">
        <title>The Rice Annotation Project Database (RAP-DB): 2008 update.</title>
        <authorList>
            <consortium name="The Rice Annotation Project (RAP)"/>
            <person name="Tanaka T."/>
            <person name="Antonio B.A."/>
            <person name="Kikuchi S."/>
            <person name="Matsumoto T."/>
            <person name="Nagamura Y."/>
            <person name="Numa H."/>
            <person name="Sakai H."/>
            <person name="Wu J."/>
            <person name="Itoh T."/>
            <person name="Sasaki T."/>
            <person name="Aono R."/>
            <person name="Fujii Y."/>
            <person name="Habara T."/>
            <person name="Harada E."/>
            <person name="Kanno M."/>
            <person name="Kawahara Y."/>
            <person name="Kawashima H."/>
            <person name="Kubooka H."/>
            <person name="Matsuya A."/>
            <person name="Nakaoka H."/>
            <person name="Saichi N."/>
            <person name="Sanbonmatsu R."/>
            <person name="Sato Y."/>
            <person name="Shinso Y."/>
            <person name="Suzuki M."/>
            <person name="Takeda J."/>
            <person name="Tanino M."/>
            <person name="Todokoro F."/>
            <person name="Yamaguchi K."/>
            <person name="Yamamoto N."/>
            <person name="Yamasaki C."/>
            <person name="Imanishi T."/>
            <person name="Okido T."/>
            <person name="Tada M."/>
            <person name="Ikeo K."/>
            <person name="Tateno Y."/>
            <person name="Gojobori T."/>
            <person name="Lin Y.C."/>
            <person name="Wei F.J."/>
            <person name="Hsing Y.I."/>
            <person name="Zhao Q."/>
            <person name="Han B."/>
            <person name="Kramer M.R."/>
            <person name="McCombie R.W."/>
            <person name="Lonsdale D."/>
            <person name="O'Donovan C.C."/>
            <person name="Whitfield E.J."/>
            <person name="Apweiler R."/>
            <person name="Koyanagi K.O."/>
            <person name="Khurana J.P."/>
            <person name="Raghuvanshi S."/>
            <person name="Singh N.K."/>
            <person name="Tyagi A.K."/>
            <person name="Haberer G."/>
            <person name="Fujisawa M."/>
            <person name="Hosokawa S."/>
            <person name="Ito Y."/>
            <person name="Ikawa H."/>
            <person name="Shibata M."/>
            <person name="Yamamoto M."/>
            <person name="Bruskiewich R.M."/>
            <person name="Hoen D.R."/>
            <person name="Bureau TE."/>
            <person name="Namiki N."/>
            <person name="Ohyanagi H."/>
            <person name="Sakai Y."/>
            <person name="Nobushima S."/>
            <person name="Sakata K."/>
            <person name="Barrero R.A."/>
            <person name="Sato Y."/>
            <person name="Souvorov A."/>
            <person name="Smith-White B."/>
            <person name="Tatusova T."/>
            <person name="An S."/>
            <person name="An G."/>
            <person name="OOta S."/>
            <person name="Fuks G."/>
            <person name="Messing J."/>
            <person name="Christie K.R."/>
            <person name="Lieberherr D."/>
            <person name="Kim H."/>
            <person name="Zuccolo A."/>
            <person name="Wing R.A."/>
            <person name="Nobuta K."/>
            <person name="Green P.J."/>
            <person name="Lu C."/>
            <person name="Meyers BC."/>
            <person name="Chaparro C."/>
            <person name="Piegu B."/>
            <person name="Panaud O."/>
            <person name="Echeverria M."/>
        </authorList>
    </citation>
    <scope>NUCLEOTIDE SEQUENCE</scope>
</reference>
<dbReference type="GO" id="GO:0098542">
    <property type="term" value="P:defense response to other organism"/>
    <property type="evidence" value="ECO:0007669"/>
    <property type="project" value="InterPro"/>
</dbReference>
<evidence type="ECO:0000313" key="7">
    <source>
        <dbReference type="Proteomes" id="UP000000763"/>
    </source>
</evidence>
<dbReference type="EMBL" id="AP008207">
    <property type="protein sequence ID" value="BAF04392.1"/>
    <property type="molecule type" value="Genomic_DNA"/>
</dbReference>
<feature type="compositionally biased region" description="Polar residues" evidence="3">
    <location>
        <begin position="47"/>
        <end position="58"/>
    </location>
</feature>
<protein>
    <submittedName>
        <fullName evidence="6">Os01g0228500 protein</fullName>
    </submittedName>
</protein>
<dbReference type="Proteomes" id="UP000817658">
    <property type="component" value="Chromosome 1"/>
</dbReference>
<reference evidence="6" key="3">
    <citation type="journal article" date="2006" name="Nucleic Acids Res.">
        <title>The Rice Annotation Project Database (RAP-DB): hub for Oryza sativa ssp. japonica genome information.</title>
        <authorList>
            <person name="Ohyanagi H."/>
            <person name="Tanaka T."/>
            <person name="Sakai H."/>
            <person name="Shigemoto Y."/>
            <person name="Yamaguchi K."/>
            <person name="Habara T."/>
            <person name="Fujii Y."/>
            <person name="Antonio B.A."/>
            <person name="Nagamura Y."/>
            <person name="Imanishi T."/>
            <person name="Ikeo K."/>
            <person name="Itoh T."/>
            <person name="Gojobori T."/>
            <person name="Sasaki T."/>
        </authorList>
    </citation>
    <scope>NUCLEOTIDE SEQUENCE</scope>
</reference>
<feature type="compositionally biased region" description="Low complexity" evidence="3">
    <location>
        <begin position="59"/>
        <end position="94"/>
    </location>
</feature>
<dbReference type="AlphaFoldDB" id="A0A0P0UZY2"/>
<dbReference type="GO" id="GO:0016020">
    <property type="term" value="C:membrane"/>
    <property type="evidence" value="ECO:0007669"/>
    <property type="project" value="UniProtKB-SubCell"/>
</dbReference>
<keyword evidence="4" id="KW-1133">Transmembrane helix</keyword>
<feature type="compositionally biased region" description="Low complexity" evidence="3">
    <location>
        <begin position="14"/>
        <end position="28"/>
    </location>
</feature>
<proteinExistence type="predicted"/>
<keyword evidence="4" id="KW-0812">Transmembrane</keyword>
<reference evidence="6" key="8">
    <citation type="submission" date="2012-08" db="EMBL/GenBank/DDBJ databases">
        <title>The Second Rice Annotation Project Meeting (RAP2).</title>
        <authorList>
            <consortium name="The Rice Annotation Project (RAP)"/>
        </authorList>
    </citation>
    <scope>NUCLEOTIDE SEQUENCE</scope>
</reference>
<accession>A0A0P0UZY2</accession>
<keyword evidence="2 4" id="KW-0472">Membrane</keyword>
<dbReference type="KEGG" id="dosa:Os01g0228500"/>
<name>A0A0P0UZY2_ORYSJ</name>
<dbReference type="OrthoDB" id="903824at2759"/>
<comment type="subcellular location">
    <subcellularLocation>
        <location evidence="1">Membrane</location>
    </subcellularLocation>
</comment>
<dbReference type="Gramene" id="Os01t0228500-01">
    <property type="protein sequence ID" value="Os01t0228500-01"/>
    <property type="gene ID" value="Os01g0228500"/>
</dbReference>
<feature type="compositionally biased region" description="Basic and acidic residues" evidence="3">
    <location>
        <begin position="37"/>
        <end position="46"/>
    </location>
</feature>
<sequence length="330" mass="35386">MKPATSESDMTSLATSSPSRSPKAAAAAYYVQISPSRDSHDDDGDKSPSTQATPVYNNSPLDSPSHHSSSFGRHSRVSSASRFSGNLRSASGRSRLGGGGGRRRLGAKGWRDVDAIIDEEEEGAYDEFDDDDDGGYEPSRCCVLAFRFSLLALAFTLVCLIVWGIARHYKPGVLVKSLTVGNFYAGEGIDRTGVPTKLVTMNCSLQINVHNPSTMFGIHVSSTSIQILFSQIAIANGQLEKFYQPRSSHHVASAIVHGEKIPLYGAGETFALSNAGGAVPLTLDLVVRARGYVIGKLVRVTHTKRVKCPVVIDSGSSKPIRFIQSACSYT</sequence>
<gene>
    <name evidence="6" type="ordered locus">Os01g0228500</name>
    <name evidence="5" type="ORF">P0452F10.22</name>
</gene>
<dbReference type="KEGG" id="osa:4327188"/>
<feature type="transmembrane region" description="Helical" evidence="4">
    <location>
        <begin position="144"/>
        <end position="166"/>
    </location>
</feature>